<feature type="signal peptide" evidence="7">
    <location>
        <begin position="1"/>
        <end position="22"/>
    </location>
</feature>
<keyword evidence="4 6" id="KW-0720">Serine protease</keyword>
<evidence type="ECO:0000256" key="3">
    <source>
        <dbReference type="ARBA" id="ARBA00022801"/>
    </source>
</evidence>
<name>A0A495X7R8_9PSEU</name>
<feature type="active site" description="Charge relay system" evidence="5 6">
    <location>
        <position position="186"/>
    </location>
</feature>
<dbReference type="PANTHER" id="PTHR43806">
    <property type="entry name" value="PEPTIDASE S8"/>
    <property type="match status" value="1"/>
</dbReference>
<keyword evidence="2 6" id="KW-0645">Protease</keyword>
<evidence type="ECO:0000313" key="9">
    <source>
        <dbReference type="EMBL" id="RKT67568.1"/>
    </source>
</evidence>
<dbReference type="Pfam" id="PF00082">
    <property type="entry name" value="Peptidase_S8"/>
    <property type="match status" value="1"/>
</dbReference>
<feature type="domain" description="Peptidase S8/S53" evidence="8">
    <location>
        <begin position="177"/>
        <end position="432"/>
    </location>
</feature>
<dbReference type="InterPro" id="IPR036852">
    <property type="entry name" value="Peptidase_S8/S53_dom_sf"/>
</dbReference>
<evidence type="ECO:0000313" key="10">
    <source>
        <dbReference type="Proteomes" id="UP000272729"/>
    </source>
</evidence>
<protein>
    <submittedName>
        <fullName evidence="9">Subtilase family protein</fullName>
    </submittedName>
</protein>
<proteinExistence type="inferred from homology"/>
<keyword evidence="7" id="KW-0732">Signal</keyword>
<dbReference type="InterPro" id="IPR023828">
    <property type="entry name" value="Peptidase_S8_Ser-AS"/>
</dbReference>
<evidence type="ECO:0000256" key="6">
    <source>
        <dbReference type="PROSITE-ProRule" id="PRU01240"/>
    </source>
</evidence>
<sequence length="1155" mass="121316">MRRARMAVVAALVAGLSSPVAAQAEPVTGPDGEVRTITLITGDKVVVDGRGSPVGVDGRPGAQFVQYVRDEHQYVIPADALDDVEQDRLDRRFFDVTALLEFGYDDARTDRVPLLGGGLALAENAVPKAEAARWWARRGTATLGAQKLWLDGKAKLALAESVPMVGAPAAWQAGYDGTGVTVAVLDTGYDQEHPELKDAVAVSRDFTGVGIQDDIGHGTHVAATVAGRSDRYHGVAKGAKLAVGRVCAQDGCPESAIIAGMEWAVREVGAKVVNLSLGGDQSDGTDPLSQAVDRLTAETGALFVVAAGNAGDRRRVSAPAAADEALAVANLTKQGALNEWSSHGPRFGDHAVKPDLAAPGTDIVAARAKGTLPGEAVDDLHARLTGTSMAAPHVAGAAAVLAQRHPSWTARELKAQLMATAKPVADTSDHVGTGLLDVGRAVAQQVRADVGSLSFGLLEWPHTKTAEKTVTYRNDGDQPVTLTLTHDLGQDFTVQSTVDVPAHGTAPVVVTLDPRKGDGTFFGTLKATADGVAVTTAVGAYVQEERHALTAKVIGRDGGAPRDGFLLAVDLKTGQGSLITLDADGNGTAKLPVSDYAVLSRINQPSALPGWYTPVSMTDVVGRVSTAQDVSVTLDAREAKPITVALDDPAVRQLHRYADILVPLTPGKVSGVSGPVQGSVPVYGLSFGDPLPQLDYRTLVKAAQPRVSLAEFPVLLRYFGGSPYFTPGKHRLRTARPDGDVTGALVVADGTGESEYELAQRMKDAGAAAVVVLGPQGLPWNDQTALPVLSAADYEAADLVAHIGREVTVEAVDTAPVSYHLFFPEHGTLPAGKTYAVRKADLAEVKAQYRSSGADGAVGQRVYPTRDGRIVAGMPILDEVVVAPAARTEYYSAGDGIGWYHEESVGRMFGTDARDPNVGTWSDYEPVVMQPGGRYRRDWNPAVTAPRLRGTSLVQWAAGGGVTRVGDAIEAKVSPFATRSAVESWRRTGVGALELKRDGVTLGSSGNPWQGRWSVPAEQGRYELTLSAGRSAPQVELSSNVSTTWGFTSTGGTAGALPLLEVDYTVPLDIRNSAKAGLPLPVRFTAQRQAGAGKAKIRDLKAFASFDDGATWVPVRTLIPRGGKPGGYVSLRVTASDTEGNTVDQTVLRAYRLRA</sequence>
<dbReference type="EMBL" id="RBXR01000001">
    <property type="protein sequence ID" value="RKT67568.1"/>
    <property type="molecule type" value="Genomic_DNA"/>
</dbReference>
<accession>A0A495X7R8</accession>
<gene>
    <name evidence="9" type="ORF">DFJ66_0743</name>
</gene>
<dbReference type="Gene3D" id="3.40.50.200">
    <property type="entry name" value="Peptidase S8/S53 domain"/>
    <property type="match status" value="1"/>
</dbReference>
<organism evidence="9 10">
    <name type="scientific">Saccharothrix variisporea</name>
    <dbReference type="NCBI Taxonomy" id="543527"/>
    <lineage>
        <taxon>Bacteria</taxon>
        <taxon>Bacillati</taxon>
        <taxon>Actinomycetota</taxon>
        <taxon>Actinomycetes</taxon>
        <taxon>Pseudonocardiales</taxon>
        <taxon>Pseudonocardiaceae</taxon>
        <taxon>Saccharothrix</taxon>
    </lineage>
</organism>
<comment type="caution">
    <text evidence="9">The sequence shown here is derived from an EMBL/GenBank/DDBJ whole genome shotgun (WGS) entry which is preliminary data.</text>
</comment>
<evidence type="ECO:0000256" key="5">
    <source>
        <dbReference type="PIRSR" id="PIRSR615500-1"/>
    </source>
</evidence>
<dbReference type="AlphaFoldDB" id="A0A495X7R8"/>
<dbReference type="SUPFAM" id="SSF52743">
    <property type="entry name" value="Subtilisin-like"/>
    <property type="match status" value="1"/>
</dbReference>
<dbReference type="PROSITE" id="PS51892">
    <property type="entry name" value="SUBTILASE"/>
    <property type="match status" value="1"/>
</dbReference>
<dbReference type="GO" id="GO:0004252">
    <property type="term" value="F:serine-type endopeptidase activity"/>
    <property type="evidence" value="ECO:0007669"/>
    <property type="project" value="UniProtKB-UniRule"/>
</dbReference>
<reference evidence="9 10" key="1">
    <citation type="submission" date="2018-10" db="EMBL/GenBank/DDBJ databases">
        <title>Sequencing the genomes of 1000 actinobacteria strains.</title>
        <authorList>
            <person name="Klenk H.-P."/>
        </authorList>
    </citation>
    <scope>NUCLEOTIDE SEQUENCE [LARGE SCALE GENOMIC DNA]</scope>
    <source>
        <strain evidence="9 10">DSM 43911</strain>
    </source>
</reference>
<evidence type="ECO:0000259" key="8">
    <source>
        <dbReference type="Pfam" id="PF00082"/>
    </source>
</evidence>
<keyword evidence="3 6" id="KW-0378">Hydrolase</keyword>
<dbReference type="GO" id="GO:0006508">
    <property type="term" value="P:proteolysis"/>
    <property type="evidence" value="ECO:0007669"/>
    <property type="project" value="UniProtKB-KW"/>
</dbReference>
<dbReference type="InterPro" id="IPR000209">
    <property type="entry name" value="Peptidase_S8/S53_dom"/>
</dbReference>
<dbReference type="PROSITE" id="PS00138">
    <property type="entry name" value="SUBTILASE_SER"/>
    <property type="match status" value="1"/>
</dbReference>
<dbReference type="PRINTS" id="PR00723">
    <property type="entry name" value="SUBTILISIN"/>
</dbReference>
<dbReference type="RefSeq" id="WP_170199122.1">
    <property type="nucleotide sequence ID" value="NZ_JBIUBA010000019.1"/>
</dbReference>
<evidence type="ECO:0000256" key="2">
    <source>
        <dbReference type="ARBA" id="ARBA00022670"/>
    </source>
</evidence>
<dbReference type="InterPro" id="IPR050131">
    <property type="entry name" value="Peptidase_S8_subtilisin-like"/>
</dbReference>
<feature type="chain" id="PRO_5039555271" evidence="7">
    <location>
        <begin position="23"/>
        <end position="1155"/>
    </location>
</feature>
<feature type="active site" description="Charge relay system" evidence="5 6">
    <location>
        <position position="388"/>
    </location>
</feature>
<evidence type="ECO:0000256" key="7">
    <source>
        <dbReference type="SAM" id="SignalP"/>
    </source>
</evidence>
<evidence type="ECO:0000256" key="4">
    <source>
        <dbReference type="ARBA" id="ARBA00022825"/>
    </source>
</evidence>
<comment type="similarity">
    <text evidence="1 6">Belongs to the peptidase S8 family.</text>
</comment>
<dbReference type="PANTHER" id="PTHR43806:SF11">
    <property type="entry name" value="CEREVISIN-RELATED"/>
    <property type="match status" value="1"/>
</dbReference>
<feature type="active site" description="Charge relay system" evidence="5 6">
    <location>
        <position position="217"/>
    </location>
</feature>
<dbReference type="Proteomes" id="UP000272729">
    <property type="component" value="Unassembled WGS sequence"/>
</dbReference>
<keyword evidence="10" id="KW-1185">Reference proteome</keyword>
<evidence type="ECO:0000256" key="1">
    <source>
        <dbReference type="ARBA" id="ARBA00011073"/>
    </source>
</evidence>
<dbReference type="InterPro" id="IPR015500">
    <property type="entry name" value="Peptidase_S8_subtilisin-rel"/>
</dbReference>